<sequence>MKHITRIALAFLGLALLAASTQAAPKREKLVNRIVNSEYVLEEIMADPETAIPADILQDAQGILITLNYRGGFVIGGQAGSGVLIAKNPLTKEWGVPAFVKTGGANLGLQVGAKEYDAIFIIMDLDTVRKAYTGRMDFGADAAAVAGPLEKTREARPNIDFKKAKILVYSNKKGLFAGVAVKAGWVAPNNYATKAFYNTEYNMPEIVLSDWFELPREAQALLQRLNYYTDGGR</sequence>
<protein>
    <submittedName>
        <fullName evidence="3">Lipid-binding SYLF domain-containing protein</fullName>
    </submittedName>
</protein>
<feature type="domain" description="Ysc84 actin-binding" evidence="2">
    <location>
        <begin position="104"/>
        <end position="226"/>
    </location>
</feature>
<feature type="chain" id="PRO_5037358284" evidence="1">
    <location>
        <begin position="24"/>
        <end position="233"/>
    </location>
</feature>
<dbReference type="InterPro" id="IPR051702">
    <property type="entry name" value="SH3_domain_YSC84-like"/>
</dbReference>
<dbReference type="Proteomes" id="UP000617628">
    <property type="component" value="Unassembled WGS sequence"/>
</dbReference>
<dbReference type="GO" id="GO:0035091">
    <property type="term" value="F:phosphatidylinositol binding"/>
    <property type="evidence" value="ECO:0007669"/>
    <property type="project" value="TreeGrafter"/>
</dbReference>
<dbReference type="InterPro" id="IPR007461">
    <property type="entry name" value="Ysc84_actin-binding"/>
</dbReference>
<organism evidence="3 4">
    <name type="scientific">Pelagicoccus mobilis</name>
    <dbReference type="NCBI Taxonomy" id="415221"/>
    <lineage>
        <taxon>Bacteria</taxon>
        <taxon>Pseudomonadati</taxon>
        <taxon>Verrucomicrobiota</taxon>
        <taxon>Opitutia</taxon>
        <taxon>Puniceicoccales</taxon>
        <taxon>Pelagicoccaceae</taxon>
        <taxon>Pelagicoccus</taxon>
    </lineage>
</organism>
<dbReference type="RefSeq" id="WP_200354958.1">
    <property type="nucleotide sequence ID" value="NZ_JAENIL010000011.1"/>
</dbReference>
<dbReference type="PANTHER" id="PTHR15629">
    <property type="entry name" value="SH3YL1 PROTEIN"/>
    <property type="match status" value="1"/>
</dbReference>
<keyword evidence="1" id="KW-0732">Signal</keyword>
<comment type="caution">
    <text evidence="3">The sequence shown here is derived from an EMBL/GenBank/DDBJ whole genome shotgun (WGS) entry which is preliminary data.</text>
</comment>
<reference evidence="3" key="1">
    <citation type="submission" date="2021-01" db="EMBL/GenBank/DDBJ databases">
        <title>Modified the classification status of verrucomicrobia.</title>
        <authorList>
            <person name="Feng X."/>
        </authorList>
    </citation>
    <scope>NUCLEOTIDE SEQUENCE</scope>
    <source>
        <strain evidence="3">KCTC 13126</strain>
    </source>
</reference>
<dbReference type="EMBL" id="JAENIL010000011">
    <property type="protein sequence ID" value="MBK1876742.1"/>
    <property type="molecule type" value="Genomic_DNA"/>
</dbReference>
<name>A0A934VNZ4_9BACT</name>
<accession>A0A934VNZ4</accession>
<gene>
    <name evidence="3" type="ORF">JIN87_07680</name>
</gene>
<evidence type="ECO:0000259" key="2">
    <source>
        <dbReference type="Pfam" id="PF04366"/>
    </source>
</evidence>
<dbReference type="CDD" id="cd11524">
    <property type="entry name" value="SYLF"/>
    <property type="match status" value="1"/>
</dbReference>
<keyword evidence="4" id="KW-1185">Reference proteome</keyword>
<evidence type="ECO:0000313" key="4">
    <source>
        <dbReference type="Proteomes" id="UP000617628"/>
    </source>
</evidence>
<evidence type="ECO:0000256" key="1">
    <source>
        <dbReference type="SAM" id="SignalP"/>
    </source>
</evidence>
<proteinExistence type="predicted"/>
<dbReference type="Pfam" id="PF04366">
    <property type="entry name" value="Ysc84"/>
    <property type="match status" value="1"/>
</dbReference>
<feature type="signal peptide" evidence="1">
    <location>
        <begin position="1"/>
        <end position="23"/>
    </location>
</feature>
<dbReference type="AlphaFoldDB" id="A0A934VNZ4"/>
<evidence type="ECO:0000313" key="3">
    <source>
        <dbReference type="EMBL" id="MBK1876742.1"/>
    </source>
</evidence>
<dbReference type="PANTHER" id="PTHR15629:SF2">
    <property type="entry name" value="SH3 DOMAIN-CONTAINING YSC84-LIKE PROTEIN 1"/>
    <property type="match status" value="1"/>
</dbReference>